<name>A0A1G2IDS2_9BACT</name>
<evidence type="ECO:0000313" key="2">
    <source>
        <dbReference type="Proteomes" id="UP000178826"/>
    </source>
</evidence>
<protein>
    <submittedName>
        <fullName evidence="1">Uncharacterized protein</fullName>
    </submittedName>
</protein>
<evidence type="ECO:0000313" key="1">
    <source>
        <dbReference type="EMBL" id="OGZ72915.1"/>
    </source>
</evidence>
<dbReference type="Proteomes" id="UP000178826">
    <property type="component" value="Unassembled WGS sequence"/>
</dbReference>
<comment type="caution">
    <text evidence="1">The sequence shown here is derived from an EMBL/GenBank/DDBJ whole genome shotgun (WGS) entry which is preliminary data.</text>
</comment>
<dbReference type="AlphaFoldDB" id="A0A1G2IDS2"/>
<proteinExistence type="predicted"/>
<dbReference type="EMBL" id="MHOZ01000031">
    <property type="protein sequence ID" value="OGZ72915.1"/>
    <property type="molecule type" value="Genomic_DNA"/>
</dbReference>
<sequence>MDLVLLLIGVILLAKCAEALAKVSRTSFATPFRPKGYAEVEFPDGRIVWAEIIPPGGKK</sequence>
<gene>
    <name evidence="1" type="ORF">A2998_02515</name>
</gene>
<reference evidence="1 2" key="1">
    <citation type="journal article" date="2016" name="Nat. Commun.">
        <title>Thousands of microbial genomes shed light on interconnected biogeochemical processes in an aquifer system.</title>
        <authorList>
            <person name="Anantharaman K."/>
            <person name="Brown C.T."/>
            <person name="Hug L.A."/>
            <person name="Sharon I."/>
            <person name="Castelle C.J."/>
            <person name="Probst A.J."/>
            <person name="Thomas B.C."/>
            <person name="Singh A."/>
            <person name="Wilkins M.J."/>
            <person name="Karaoz U."/>
            <person name="Brodie E.L."/>
            <person name="Williams K.H."/>
            <person name="Hubbard S.S."/>
            <person name="Banfield J.F."/>
        </authorList>
    </citation>
    <scope>NUCLEOTIDE SEQUENCE [LARGE SCALE GENOMIC DNA]</scope>
</reference>
<accession>A0A1G2IDS2</accession>
<organism evidence="1 2">
    <name type="scientific">Candidatus Staskawiczbacteria bacterium RIFCSPLOWO2_01_FULL_37_25b</name>
    <dbReference type="NCBI Taxonomy" id="1802213"/>
    <lineage>
        <taxon>Bacteria</taxon>
        <taxon>Candidatus Staskawicziibacteriota</taxon>
    </lineage>
</organism>